<evidence type="ECO:0000256" key="2">
    <source>
        <dbReference type="PROSITE-ProRule" id="PRU00169"/>
    </source>
</evidence>
<feature type="domain" description="Response regulatory" evidence="3">
    <location>
        <begin position="8"/>
        <end position="117"/>
    </location>
</feature>
<evidence type="ECO:0000313" key="5">
    <source>
        <dbReference type="Proteomes" id="UP000035955"/>
    </source>
</evidence>
<dbReference type="PROSITE" id="PS50110">
    <property type="entry name" value="RESPONSE_REGULATORY"/>
    <property type="match status" value="1"/>
</dbReference>
<gene>
    <name evidence="4" type="ORF">VQ02_18060</name>
</gene>
<keyword evidence="5" id="KW-1185">Reference proteome</keyword>
<sequence>MTLLAGRRVLLVEDESLVAMLAEDMLLDLGCEVVVAMRLDKALAQARTGSFDLAVLDVNLGDTRSYPVADLLFERGTPFLFATGYGRQGLEEAYKAVPVLQKPYQAAPLKHLLTRLLMGEPPTREGTGGGPMPCGCHISREQQPFQVDHCS</sequence>
<dbReference type="Proteomes" id="UP000035955">
    <property type="component" value="Unassembled WGS sequence"/>
</dbReference>
<organism evidence="4 5">
    <name type="scientific">Methylobacterium variabile</name>
    <dbReference type="NCBI Taxonomy" id="298794"/>
    <lineage>
        <taxon>Bacteria</taxon>
        <taxon>Pseudomonadati</taxon>
        <taxon>Pseudomonadota</taxon>
        <taxon>Alphaproteobacteria</taxon>
        <taxon>Hyphomicrobiales</taxon>
        <taxon>Methylobacteriaceae</taxon>
        <taxon>Methylobacterium</taxon>
    </lineage>
</organism>
<dbReference type="Pfam" id="PF00072">
    <property type="entry name" value="Response_reg"/>
    <property type="match status" value="1"/>
</dbReference>
<dbReference type="InterPro" id="IPR050595">
    <property type="entry name" value="Bact_response_regulator"/>
</dbReference>
<proteinExistence type="predicted"/>
<comment type="caution">
    <text evidence="4">The sequence shown here is derived from an EMBL/GenBank/DDBJ whole genome shotgun (WGS) entry which is preliminary data.</text>
</comment>
<dbReference type="OrthoDB" id="582170at2"/>
<keyword evidence="1 2" id="KW-0597">Phosphoprotein</keyword>
<dbReference type="InterPro" id="IPR011006">
    <property type="entry name" value="CheY-like_superfamily"/>
</dbReference>
<reference evidence="4 5" key="1">
    <citation type="submission" date="2015-03" db="EMBL/GenBank/DDBJ databases">
        <title>Genome sequencing of Methylobacterium variabile DSM 16961.</title>
        <authorList>
            <person name="Chaudhry V."/>
            <person name="Patil P.B."/>
        </authorList>
    </citation>
    <scope>NUCLEOTIDE SEQUENCE [LARGE SCALE GENOMIC DNA]</scope>
    <source>
        <strain evidence="4 5">DSM 16961</strain>
    </source>
</reference>
<dbReference type="GO" id="GO:0000160">
    <property type="term" value="P:phosphorelay signal transduction system"/>
    <property type="evidence" value="ECO:0007669"/>
    <property type="project" value="InterPro"/>
</dbReference>
<dbReference type="SUPFAM" id="SSF52172">
    <property type="entry name" value="CheY-like"/>
    <property type="match status" value="1"/>
</dbReference>
<evidence type="ECO:0000256" key="1">
    <source>
        <dbReference type="ARBA" id="ARBA00022553"/>
    </source>
</evidence>
<dbReference type="Gene3D" id="3.40.50.2300">
    <property type="match status" value="1"/>
</dbReference>
<dbReference type="RefSeq" id="WP_048445583.1">
    <property type="nucleotide sequence ID" value="NZ_LABY01000124.1"/>
</dbReference>
<dbReference type="EMBL" id="LABY01000124">
    <property type="protein sequence ID" value="KMO35026.1"/>
    <property type="molecule type" value="Genomic_DNA"/>
</dbReference>
<dbReference type="PANTHER" id="PTHR44591">
    <property type="entry name" value="STRESS RESPONSE REGULATOR PROTEIN 1"/>
    <property type="match status" value="1"/>
</dbReference>
<dbReference type="AlphaFoldDB" id="A0A0J6V7X3"/>
<protein>
    <submittedName>
        <fullName evidence="4">Sensory transduction regulatory protein</fullName>
    </submittedName>
</protein>
<dbReference type="PATRIC" id="fig|298794.3.peg.796"/>
<dbReference type="InterPro" id="IPR001789">
    <property type="entry name" value="Sig_transdc_resp-reg_receiver"/>
</dbReference>
<evidence type="ECO:0000259" key="3">
    <source>
        <dbReference type="PROSITE" id="PS50110"/>
    </source>
</evidence>
<feature type="modified residue" description="4-aspartylphosphate" evidence="2">
    <location>
        <position position="57"/>
    </location>
</feature>
<name>A0A0J6V7X3_9HYPH</name>
<evidence type="ECO:0000313" key="4">
    <source>
        <dbReference type="EMBL" id="KMO35026.1"/>
    </source>
</evidence>
<dbReference type="SMART" id="SM00448">
    <property type="entry name" value="REC"/>
    <property type="match status" value="1"/>
</dbReference>
<dbReference type="PANTHER" id="PTHR44591:SF24">
    <property type="entry name" value="PROTEIN-GLUTAMATE METHYLESTERASE_PROTEIN-GLUTAMINE GLUTAMINASE 1"/>
    <property type="match status" value="1"/>
</dbReference>
<accession>A0A0J6V7X3</accession>